<organism evidence="1 2">
    <name type="scientific">Ralstonia pickettii</name>
    <name type="common">Burkholderia pickettii</name>
    <dbReference type="NCBI Taxonomy" id="329"/>
    <lineage>
        <taxon>Bacteria</taxon>
        <taxon>Pseudomonadati</taxon>
        <taxon>Pseudomonadota</taxon>
        <taxon>Betaproteobacteria</taxon>
        <taxon>Burkholderiales</taxon>
        <taxon>Burkholderiaceae</taxon>
        <taxon>Ralstonia</taxon>
    </lineage>
</organism>
<evidence type="ECO:0000313" key="1">
    <source>
        <dbReference type="EMBL" id="PLC44515.1"/>
    </source>
</evidence>
<dbReference type="Proteomes" id="UP000234456">
    <property type="component" value="Unassembled WGS sequence"/>
</dbReference>
<dbReference type="EMBL" id="PKQE01000001">
    <property type="protein sequence ID" value="PLC44515.1"/>
    <property type="molecule type" value="Genomic_DNA"/>
</dbReference>
<sequence length="77" mass="8415">MTAKAQRYRAGHDSDGKLFVSGGHSIECGYYGGTLSPDSRFESEKDCERAARIANIAFEEGRRHAKAEIRAALGLNI</sequence>
<name>A0A2N4TXU1_RALPI</name>
<proteinExistence type="predicted"/>
<evidence type="ECO:0000313" key="2">
    <source>
        <dbReference type="Proteomes" id="UP000234456"/>
    </source>
</evidence>
<gene>
    <name evidence="1" type="ORF">C0Q88_07500</name>
</gene>
<accession>A0A2N4TXU1</accession>
<comment type="caution">
    <text evidence="1">The sequence shown here is derived from an EMBL/GenBank/DDBJ whole genome shotgun (WGS) entry which is preliminary data.</text>
</comment>
<dbReference type="RefSeq" id="WP_102064926.1">
    <property type="nucleotide sequence ID" value="NZ_PKQE01000001.1"/>
</dbReference>
<reference evidence="1 2" key="1">
    <citation type="submission" date="2017-12" db="EMBL/GenBank/DDBJ databases">
        <title>Draft genome sequence of Ralstonia pickettii 52.</title>
        <authorList>
            <person name="Zheng B."/>
        </authorList>
    </citation>
    <scope>NUCLEOTIDE SEQUENCE [LARGE SCALE GENOMIC DNA]</scope>
    <source>
        <strain evidence="1 2">52</strain>
    </source>
</reference>
<protein>
    <submittedName>
        <fullName evidence="1">Uncharacterized protein</fullName>
    </submittedName>
</protein>
<dbReference type="AlphaFoldDB" id="A0A2N4TXU1"/>